<dbReference type="OrthoDB" id="910810at2"/>
<dbReference type="STRING" id="1202724.AM493_13915"/>
<name>A0A0N0RQW0_9FLAO</name>
<comment type="caution">
    <text evidence="1">The sequence shown here is derived from an EMBL/GenBank/DDBJ whole genome shotgun (WGS) entry which is preliminary data.</text>
</comment>
<proteinExistence type="predicted"/>
<dbReference type="EMBL" id="LIYD01000005">
    <property type="protein sequence ID" value="KOS07006.1"/>
    <property type="molecule type" value="Genomic_DNA"/>
</dbReference>
<gene>
    <name evidence="1" type="ORF">AM493_13915</name>
</gene>
<sequence>MSLILYINGEQADLPPGQVIAQTRQVNDIASLQNRQAGYTNKFSLPKTAHNVKLMEFLTLPGNTSTIPYQKTPCSLYGHTGECFVYNGWAQITDGGDSYECVIYDGIIDLYKAIENKSLGDLNLEELNHTKDIDTVITSWNPAAGKKYRYILADYNGRTGDVNPEPGSLYYPQPNVEYLVPSVNVAWLWDKIFTEHQATCTGSVFNTENFKNLWMTYPQGMITGDAPQTLFEPTEYGYDGSAAPGSNIGFYHVGYPNQSPTDVMLLNNRHIKVEQSGYYKVVVSGSFNSISAFGTHKRSKVYIGKNVPVLQPHMVPQFKLLMDEIQHQATFNAERTIYLNAQDSICIVVTKASNETSAGGFALVGNQQEFNLEFIRINQNEYDFKAALADFSIRDFVNEIVHRFGLTLFKDKYTNSYEFLTLHEILQDNAPVDWSKKFSKKISENYIYGSYAQRNWFRYNYSDKEATHSDYYLEAANANQPESRDVVKSKIYSPDRYAIKYINRDSRVYRMFEKETVENPAEGEEPVKYKALDKRYYFMRAIERNEIIVLRSPSVQDIGANDAYWAESFWKLPFEDILQDYYGPMRGILQNAQVVTAQLWLTDVDIANLDFRKLYYIEQLGSYFILNKINNYLPGRPTQCELVRIQPGLDAFEPQQPIAITKVEVQNHTVRIYFDLNVMASIVNLQVSQNGFETASNFPLGANNNPRFYDSTPPGNFSIRLQAGGYNSNSVDITIPSNTTIIP</sequence>
<keyword evidence="2" id="KW-1185">Reference proteome</keyword>
<evidence type="ECO:0000313" key="1">
    <source>
        <dbReference type="EMBL" id="KOS07006.1"/>
    </source>
</evidence>
<organism evidence="1 2">
    <name type="scientific">Flavobacterium akiainvivens</name>
    <dbReference type="NCBI Taxonomy" id="1202724"/>
    <lineage>
        <taxon>Bacteria</taxon>
        <taxon>Pseudomonadati</taxon>
        <taxon>Bacteroidota</taxon>
        <taxon>Flavobacteriia</taxon>
        <taxon>Flavobacteriales</taxon>
        <taxon>Flavobacteriaceae</taxon>
        <taxon>Flavobacterium</taxon>
    </lineage>
</organism>
<protein>
    <submittedName>
        <fullName evidence="1">Uncharacterized protein</fullName>
    </submittedName>
</protein>
<reference evidence="1 2" key="1">
    <citation type="submission" date="2015-08" db="EMBL/GenBank/DDBJ databases">
        <title>Whole genome sequence of Flavobacterium akiainvivens IK-1T, from decaying Wikstroemia oahuensis, an endemic Hawaiian shrub.</title>
        <authorList>
            <person name="Wan X."/>
            <person name="Hou S."/>
            <person name="Saito J."/>
            <person name="Donachie S."/>
        </authorList>
    </citation>
    <scope>NUCLEOTIDE SEQUENCE [LARGE SCALE GENOMIC DNA]</scope>
    <source>
        <strain evidence="1 2">IK-1</strain>
    </source>
</reference>
<dbReference type="RefSeq" id="WP_054408637.1">
    <property type="nucleotide sequence ID" value="NZ_FOYA01000009.1"/>
</dbReference>
<dbReference type="PATRIC" id="fig|1202724.3.peg.2885"/>
<evidence type="ECO:0000313" key="2">
    <source>
        <dbReference type="Proteomes" id="UP000037755"/>
    </source>
</evidence>
<dbReference type="AlphaFoldDB" id="A0A0N0RQW0"/>
<accession>A0A0N0RQW0</accession>
<dbReference type="Proteomes" id="UP000037755">
    <property type="component" value="Unassembled WGS sequence"/>
</dbReference>